<dbReference type="InParanoid" id="A0A0C3CDY8"/>
<keyword evidence="5" id="KW-1185">Reference proteome</keyword>
<evidence type="ECO:0000256" key="1">
    <source>
        <dbReference type="ARBA" id="ARBA00023242"/>
    </source>
</evidence>
<protein>
    <recommendedName>
        <fullName evidence="3">Zn(2)-C6 fungal-type domain-containing protein</fullName>
    </recommendedName>
</protein>
<evidence type="ECO:0000313" key="4">
    <source>
        <dbReference type="EMBL" id="KIM97103.1"/>
    </source>
</evidence>
<sequence>MSNDQTLKKARGGTKSCTECRRRKVRCIRQPEDAQTCRRCEERDSECIAQTYSSQPLHSQRFSSRYRISKLESKVASLSKIIRDIETKLGNLPTQVSEPTPALPVSSPETYESDDNSSMSDVLTTEPPSHMRSLFQNSWLSVDTDHQNRQLYDRKARASAHLLDIARRALQKLIPSKYDVSHIARSASRWLDLLHTLLPQPFAVKSQQEILDCYEEMCKPDTDAISLATWLITIAITAQQIPQEHHSPSIQLDGRQKYSRFSRAVAEIAESTLISYDRLICTVEGLGMAMHFVRLQMSQGNLQKAWLRLRHFIAVAELMGLPNACQAFQSSQGNGSDGYETQLQRAQLWQSFCSADGISGVVLNLPPSISPYQRPKPQTLAIDGVIQPRAYISRLIEITTKIQYRDNTNMTQRSCAELYASALELDRELKVLASQTPKSWWTRSVEHVKPDHVVQFLHCCISMRIHLAFAMRKDPDGEYIYSRLTCREACESVTEYYRFLRRELPSGIFLSRCLDLQVFIATVILLLTSHSSPCTDLPNLRTNKVKVDSVVTQVIEVMDEKSKNTAVSHFAQHCVNSIRSLKELLQEDDEGSNMQELTLKIPLLGIVHIRRNSYRSRTQDTQNQPSFGILANSGLWKPNEQLLTTQEHRQIPLNINSNMASNLQAPEELPWDPLSWCIEDQYEDFFQDALMADEIDQFAIWQNNHLPC</sequence>
<evidence type="ECO:0000313" key="5">
    <source>
        <dbReference type="Proteomes" id="UP000054321"/>
    </source>
</evidence>
<reference evidence="4 5" key="1">
    <citation type="submission" date="2014-04" db="EMBL/GenBank/DDBJ databases">
        <authorList>
            <consortium name="DOE Joint Genome Institute"/>
            <person name="Kuo A."/>
            <person name="Martino E."/>
            <person name="Perotto S."/>
            <person name="Kohler A."/>
            <person name="Nagy L.G."/>
            <person name="Floudas D."/>
            <person name="Copeland A."/>
            <person name="Barry K.W."/>
            <person name="Cichocki N."/>
            <person name="Veneault-Fourrey C."/>
            <person name="LaButti K."/>
            <person name="Lindquist E.A."/>
            <person name="Lipzen A."/>
            <person name="Lundell T."/>
            <person name="Morin E."/>
            <person name="Murat C."/>
            <person name="Sun H."/>
            <person name="Tunlid A."/>
            <person name="Henrissat B."/>
            <person name="Grigoriev I.V."/>
            <person name="Hibbett D.S."/>
            <person name="Martin F."/>
            <person name="Nordberg H.P."/>
            <person name="Cantor M.N."/>
            <person name="Hua S.X."/>
        </authorList>
    </citation>
    <scope>NUCLEOTIDE SEQUENCE [LARGE SCALE GENOMIC DNA]</scope>
    <source>
        <strain evidence="4 5">Zn</strain>
    </source>
</reference>
<evidence type="ECO:0000256" key="2">
    <source>
        <dbReference type="SAM" id="MobiDB-lite"/>
    </source>
</evidence>
<dbReference type="InterPro" id="IPR036864">
    <property type="entry name" value="Zn2-C6_fun-type_DNA-bd_sf"/>
</dbReference>
<proteinExistence type="predicted"/>
<feature type="compositionally biased region" description="Polar residues" evidence="2">
    <location>
        <begin position="116"/>
        <end position="126"/>
    </location>
</feature>
<feature type="region of interest" description="Disordered" evidence="2">
    <location>
        <begin position="92"/>
        <end position="126"/>
    </location>
</feature>
<dbReference type="HOGENOM" id="CLU_004804_2_1_1"/>
<dbReference type="Gene3D" id="4.10.240.10">
    <property type="entry name" value="Zn(2)-C6 fungal-type DNA-binding domain"/>
    <property type="match status" value="1"/>
</dbReference>
<dbReference type="PANTHER" id="PTHR47840">
    <property type="entry name" value="ZN(II)2CYS6 TRANSCRIPTION FACTOR (EUROFUNG)-RELATED"/>
    <property type="match status" value="1"/>
</dbReference>
<dbReference type="CDD" id="cd00067">
    <property type="entry name" value="GAL4"/>
    <property type="match status" value="1"/>
</dbReference>
<name>A0A0C3CDY8_OIDMZ</name>
<dbReference type="CDD" id="cd12148">
    <property type="entry name" value="fungal_TF_MHR"/>
    <property type="match status" value="1"/>
</dbReference>
<dbReference type="Proteomes" id="UP000054321">
    <property type="component" value="Unassembled WGS sequence"/>
</dbReference>
<organism evidence="4 5">
    <name type="scientific">Oidiodendron maius (strain Zn)</name>
    <dbReference type="NCBI Taxonomy" id="913774"/>
    <lineage>
        <taxon>Eukaryota</taxon>
        <taxon>Fungi</taxon>
        <taxon>Dikarya</taxon>
        <taxon>Ascomycota</taxon>
        <taxon>Pezizomycotina</taxon>
        <taxon>Leotiomycetes</taxon>
        <taxon>Leotiomycetes incertae sedis</taxon>
        <taxon>Myxotrichaceae</taxon>
        <taxon>Oidiodendron</taxon>
    </lineage>
</organism>
<dbReference type="AlphaFoldDB" id="A0A0C3CDY8"/>
<dbReference type="PROSITE" id="PS00463">
    <property type="entry name" value="ZN2_CY6_FUNGAL_1"/>
    <property type="match status" value="1"/>
</dbReference>
<dbReference type="InterPro" id="IPR001138">
    <property type="entry name" value="Zn2Cys6_DnaBD"/>
</dbReference>
<feature type="domain" description="Zn(2)-C6 fungal-type" evidence="3">
    <location>
        <begin position="16"/>
        <end position="49"/>
    </location>
</feature>
<dbReference type="SUPFAM" id="SSF57701">
    <property type="entry name" value="Zn2/Cys6 DNA-binding domain"/>
    <property type="match status" value="1"/>
</dbReference>
<evidence type="ECO:0000259" key="3">
    <source>
        <dbReference type="PROSITE" id="PS50048"/>
    </source>
</evidence>
<dbReference type="SMART" id="SM00066">
    <property type="entry name" value="GAL4"/>
    <property type="match status" value="1"/>
</dbReference>
<reference evidence="5" key="2">
    <citation type="submission" date="2015-01" db="EMBL/GenBank/DDBJ databases">
        <title>Evolutionary Origins and Diversification of the Mycorrhizal Mutualists.</title>
        <authorList>
            <consortium name="DOE Joint Genome Institute"/>
            <consortium name="Mycorrhizal Genomics Consortium"/>
            <person name="Kohler A."/>
            <person name="Kuo A."/>
            <person name="Nagy L.G."/>
            <person name="Floudas D."/>
            <person name="Copeland A."/>
            <person name="Barry K.W."/>
            <person name="Cichocki N."/>
            <person name="Veneault-Fourrey C."/>
            <person name="LaButti K."/>
            <person name="Lindquist E.A."/>
            <person name="Lipzen A."/>
            <person name="Lundell T."/>
            <person name="Morin E."/>
            <person name="Murat C."/>
            <person name="Riley R."/>
            <person name="Ohm R."/>
            <person name="Sun H."/>
            <person name="Tunlid A."/>
            <person name="Henrissat B."/>
            <person name="Grigoriev I.V."/>
            <person name="Hibbett D.S."/>
            <person name="Martin F."/>
        </authorList>
    </citation>
    <scope>NUCLEOTIDE SEQUENCE [LARGE SCALE GENOMIC DNA]</scope>
    <source>
        <strain evidence="5">Zn</strain>
    </source>
</reference>
<dbReference type="STRING" id="913774.A0A0C3CDY8"/>
<keyword evidence="1" id="KW-0539">Nucleus</keyword>
<gene>
    <name evidence="4" type="ORF">OIDMADRAFT_32136</name>
</gene>
<dbReference type="OrthoDB" id="6509908at2759"/>
<dbReference type="PANTHER" id="PTHR47840:SF3">
    <property type="entry name" value="ZN(II)2CYS6 TRANSCRIPTION FACTOR (EUROFUNG)"/>
    <property type="match status" value="1"/>
</dbReference>
<dbReference type="EMBL" id="KN832882">
    <property type="protein sequence ID" value="KIM97103.1"/>
    <property type="molecule type" value="Genomic_DNA"/>
</dbReference>
<dbReference type="GO" id="GO:0000981">
    <property type="term" value="F:DNA-binding transcription factor activity, RNA polymerase II-specific"/>
    <property type="evidence" value="ECO:0007669"/>
    <property type="project" value="InterPro"/>
</dbReference>
<accession>A0A0C3CDY8</accession>
<dbReference type="GO" id="GO:0008270">
    <property type="term" value="F:zinc ion binding"/>
    <property type="evidence" value="ECO:0007669"/>
    <property type="project" value="InterPro"/>
</dbReference>
<dbReference type="PROSITE" id="PS50048">
    <property type="entry name" value="ZN2_CY6_FUNGAL_2"/>
    <property type="match status" value="1"/>
</dbReference>